<comment type="similarity">
    <text evidence="8">Belongs to the TonB-dependent receptor family.</text>
</comment>
<evidence type="ECO:0000256" key="1">
    <source>
        <dbReference type="ARBA" id="ARBA00004571"/>
    </source>
</evidence>
<dbReference type="AlphaFoldDB" id="A0AAJ1CG05"/>
<reference evidence="10" key="1">
    <citation type="submission" date="2022-06" db="EMBL/GenBank/DDBJ databases">
        <title>Isolation of gut microbiota from human fecal samples.</title>
        <authorList>
            <person name="Pamer E.G."/>
            <person name="Barat B."/>
            <person name="Waligurski E."/>
            <person name="Medina S."/>
            <person name="Paddock L."/>
            <person name="Mostad J."/>
        </authorList>
    </citation>
    <scope>NUCLEOTIDE SEQUENCE</scope>
    <source>
        <strain evidence="10">DFI.6.22</strain>
    </source>
</reference>
<dbReference type="PROSITE" id="PS52016">
    <property type="entry name" value="TONB_DEPENDENT_REC_3"/>
    <property type="match status" value="1"/>
</dbReference>
<dbReference type="InterPro" id="IPR023996">
    <property type="entry name" value="TonB-dep_OMP_SusC/RagA"/>
</dbReference>
<protein>
    <submittedName>
        <fullName evidence="10">SusC/RagA family TonB-linked outer membrane protein</fullName>
    </submittedName>
</protein>
<evidence type="ECO:0000256" key="4">
    <source>
        <dbReference type="ARBA" id="ARBA00022692"/>
    </source>
</evidence>
<dbReference type="GO" id="GO:0044718">
    <property type="term" value="P:siderophore transmembrane transport"/>
    <property type="evidence" value="ECO:0007669"/>
    <property type="project" value="TreeGrafter"/>
</dbReference>
<comment type="caution">
    <text evidence="10">The sequence shown here is derived from an EMBL/GenBank/DDBJ whole genome shotgun (WGS) entry which is preliminary data.</text>
</comment>
<dbReference type="Pfam" id="PF07715">
    <property type="entry name" value="Plug"/>
    <property type="match status" value="1"/>
</dbReference>
<name>A0AAJ1CG05_9BACT</name>
<dbReference type="Proteomes" id="UP001205035">
    <property type="component" value="Unassembled WGS sequence"/>
</dbReference>
<dbReference type="SUPFAM" id="SSF49464">
    <property type="entry name" value="Carboxypeptidase regulatory domain-like"/>
    <property type="match status" value="1"/>
</dbReference>
<dbReference type="PANTHER" id="PTHR30069">
    <property type="entry name" value="TONB-DEPENDENT OUTER MEMBRANE RECEPTOR"/>
    <property type="match status" value="1"/>
</dbReference>
<evidence type="ECO:0000256" key="5">
    <source>
        <dbReference type="ARBA" id="ARBA00022729"/>
    </source>
</evidence>
<keyword evidence="7 8" id="KW-0998">Cell outer membrane</keyword>
<keyword evidence="6 8" id="KW-0472">Membrane</keyword>
<evidence type="ECO:0000256" key="6">
    <source>
        <dbReference type="ARBA" id="ARBA00023136"/>
    </source>
</evidence>
<dbReference type="InterPro" id="IPR037066">
    <property type="entry name" value="Plug_dom_sf"/>
</dbReference>
<sequence length="1095" mass="121844">MICSTFSAWGAYAQTAKVTLQMDNVRMEQVMNEIEKQTSYFFIVNKGVDINRTISINVADKPLDTALQAMVAGTDTEYKIYQQNIYLSAAPDKKTANNGSTKVSGVVRDTKGTPVVGASVVVKGTTIGESSGLDGAFSLQVPAPVETAELYINFIGYDPVTVKIGTQTFFTITLNEAAEQIEDVVITALGIKRSEKALAYTVQQVKSEAVTTVKSANFVNSLAGKVAGAVINTSSSGVGGSAKVIMRGMKSIMQTSNVLYVIDGIPMHNFTSDGSMEFGSRGTTESIADMNPDDIESISVMTGAAAAALYGSDAANGAMLITTKKGKAGATQIQVSSNTEFMNPLRLPDFQTRYGTGRKGKASGSTIHSWGAPLNQAARYNYSPEDFLQTGHILTNSVTLSGGTEKNQIYFSTAAVNSKGLIPNNKYNRYNFTFRNTSNLLNDRLTLDVSGSYIIQKDRNMINQGVYSNPLVSAYLFPRGDDFSLVKAFERWNPARKIYEQFWPQGEGGDLRMQNPYWIAYRNPRENSRKRYMFTGGITYKITDWMNVAGRIRVDNTNSLYTEKLYATSNPTLLENSKKGKYTETRGEERQTYGDVMLNLSKTFKEKFSLDAHIGASIKDNRFDELSVYGPIAGAPNIFNVVNLDKSQKKTPKTGWHEQTQSFFYSLELGWKSQLFVTTTGRNDWASQLANSPQKSFFYPSVGVSWLPSSTFNFPEKFNYLKIRASWASVANPFPRELTIATHPYDDTISGWDDKSNYPIGQLYPERTKIWELGFDARFLHGFTLSASWYRADTYNQTFNPNLSASSGYSDIYIQTGHVRNTGVEASLGYDHQWKNWNWNSQFTFSWNKNKIIELCKEWYNPITEETITMNRLQISKLGRAKFILKEGGSMGDLYSTTDLRRDDKGNIEIDEGGNVVVEDNLPDMKLGSVFPDYNLAWRNSVSWKNLNLGFLVTARIGGIVNSLTQANMDLFGVSEATAAARDAGGALVNGRSLVNPETWYTAIASQGGIPQYYTYSATNVRLQELSLGYTIPRKWLHNVCSITVSFVGRNLWMMYCKAPFDPEAVASTNNFYQGMDYFMMPSTRNLGFNINIKF</sequence>
<organism evidence="10 11">
    <name type="scientific">Alistipes onderdonkii</name>
    <dbReference type="NCBI Taxonomy" id="328813"/>
    <lineage>
        <taxon>Bacteria</taxon>
        <taxon>Pseudomonadati</taxon>
        <taxon>Bacteroidota</taxon>
        <taxon>Bacteroidia</taxon>
        <taxon>Bacteroidales</taxon>
        <taxon>Rikenellaceae</taxon>
        <taxon>Alistipes</taxon>
    </lineage>
</organism>
<comment type="subcellular location">
    <subcellularLocation>
        <location evidence="1 8">Cell outer membrane</location>
        <topology evidence="1 8">Multi-pass membrane protein</topology>
    </subcellularLocation>
</comment>
<dbReference type="InterPro" id="IPR036942">
    <property type="entry name" value="Beta-barrel_TonB_sf"/>
</dbReference>
<keyword evidence="2 8" id="KW-0813">Transport</keyword>
<accession>A0AAJ1CG05</accession>
<gene>
    <name evidence="10" type="ORF">NE651_06885</name>
</gene>
<keyword evidence="5" id="KW-0732">Signal</keyword>
<dbReference type="Gene3D" id="2.60.40.1120">
    <property type="entry name" value="Carboxypeptidase-like, regulatory domain"/>
    <property type="match status" value="1"/>
</dbReference>
<proteinExistence type="inferred from homology"/>
<dbReference type="InterPro" id="IPR039426">
    <property type="entry name" value="TonB-dep_rcpt-like"/>
</dbReference>
<evidence type="ECO:0000259" key="9">
    <source>
        <dbReference type="Pfam" id="PF07715"/>
    </source>
</evidence>
<dbReference type="NCBIfam" id="TIGR04057">
    <property type="entry name" value="SusC_RagA_signa"/>
    <property type="match status" value="1"/>
</dbReference>
<dbReference type="PANTHER" id="PTHR30069:SF29">
    <property type="entry name" value="HEMOGLOBIN AND HEMOGLOBIN-HAPTOGLOBIN-BINDING PROTEIN 1-RELATED"/>
    <property type="match status" value="1"/>
</dbReference>
<evidence type="ECO:0000313" key="11">
    <source>
        <dbReference type="Proteomes" id="UP001205035"/>
    </source>
</evidence>
<dbReference type="SUPFAM" id="SSF56935">
    <property type="entry name" value="Porins"/>
    <property type="match status" value="1"/>
</dbReference>
<evidence type="ECO:0000313" key="10">
    <source>
        <dbReference type="EMBL" id="MCQ5082617.1"/>
    </source>
</evidence>
<dbReference type="InterPro" id="IPR023997">
    <property type="entry name" value="TonB-dep_OMP_SusC/RagA_CS"/>
</dbReference>
<keyword evidence="4 8" id="KW-0812">Transmembrane</keyword>
<dbReference type="Gene3D" id="2.170.130.10">
    <property type="entry name" value="TonB-dependent receptor, plug domain"/>
    <property type="match status" value="1"/>
</dbReference>
<dbReference type="EMBL" id="JANGBQ010000007">
    <property type="protein sequence ID" value="MCQ5082617.1"/>
    <property type="molecule type" value="Genomic_DNA"/>
</dbReference>
<evidence type="ECO:0000256" key="3">
    <source>
        <dbReference type="ARBA" id="ARBA00022452"/>
    </source>
</evidence>
<dbReference type="Pfam" id="PF13715">
    <property type="entry name" value="CarbopepD_reg_2"/>
    <property type="match status" value="1"/>
</dbReference>
<evidence type="ECO:0000256" key="2">
    <source>
        <dbReference type="ARBA" id="ARBA00022448"/>
    </source>
</evidence>
<dbReference type="InterPro" id="IPR008969">
    <property type="entry name" value="CarboxyPept-like_regulatory"/>
</dbReference>
<keyword evidence="3 8" id="KW-1134">Transmembrane beta strand</keyword>
<evidence type="ECO:0000256" key="7">
    <source>
        <dbReference type="ARBA" id="ARBA00023237"/>
    </source>
</evidence>
<dbReference type="InterPro" id="IPR012910">
    <property type="entry name" value="Plug_dom"/>
</dbReference>
<dbReference type="NCBIfam" id="TIGR04056">
    <property type="entry name" value="OMP_RagA_SusC"/>
    <property type="match status" value="1"/>
</dbReference>
<dbReference type="Gene3D" id="2.40.170.20">
    <property type="entry name" value="TonB-dependent receptor, beta-barrel domain"/>
    <property type="match status" value="1"/>
</dbReference>
<dbReference type="GO" id="GO:0009279">
    <property type="term" value="C:cell outer membrane"/>
    <property type="evidence" value="ECO:0007669"/>
    <property type="project" value="UniProtKB-SubCell"/>
</dbReference>
<feature type="domain" description="TonB-dependent receptor plug" evidence="9">
    <location>
        <begin position="197"/>
        <end position="318"/>
    </location>
</feature>
<evidence type="ECO:0000256" key="8">
    <source>
        <dbReference type="PROSITE-ProRule" id="PRU01360"/>
    </source>
</evidence>
<dbReference type="GO" id="GO:0015344">
    <property type="term" value="F:siderophore uptake transmembrane transporter activity"/>
    <property type="evidence" value="ECO:0007669"/>
    <property type="project" value="TreeGrafter"/>
</dbReference>